<comment type="caution">
    <text evidence="1">The sequence shown here is derived from an EMBL/GenBank/DDBJ whole genome shotgun (WGS) entry which is preliminary data.</text>
</comment>
<dbReference type="Proteomes" id="UP000467840">
    <property type="component" value="Chromosome 12"/>
</dbReference>
<accession>A0A6A6KC17</accession>
<name>A0A6A6KC17_HEVBR</name>
<evidence type="ECO:0000313" key="1">
    <source>
        <dbReference type="EMBL" id="KAF2285019.1"/>
    </source>
</evidence>
<reference evidence="1 2" key="1">
    <citation type="journal article" date="2020" name="Mol. Plant">
        <title>The Chromosome-Based Rubber Tree Genome Provides New Insights into Spurge Genome Evolution and Rubber Biosynthesis.</title>
        <authorList>
            <person name="Liu J."/>
            <person name="Shi C."/>
            <person name="Shi C.C."/>
            <person name="Li W."/>
            <person name="Zhang Q.J."/>
            <person name="Zhang Y."/>
            <person name="Li K."/>
            <person name="Lu H.F."/>
            <person name="Shi C."/>
            <person name="Zhu S.T."/>
            <person name="Xiao Z.Y."/>
            <person name="Nan H."/>
            <person name="Yue Y."/>
            <person name="Zhu X.G."/>
            <person name="Wu Y."/>
            <person name="Hong X.N."/>
            <person name="Fan G.Y."/>
            <person name="Tong Y."/>
            <person name="Zhang D."/>
            <person name="Mao C.L."/>
            <person name="Liu Y.L."/>
            <person name="Hao S.J."/>
            <person name="Liu W.Q."/>
            <person name="Lv M.Q."/>
            <person name="Zhang H.B."/>
            <person name="Liu Y."/>
            <person name="Hu-Tang G.R."/>
            <person name="Wang J.P."/>
            <person name="Wang J.H."/>
            <person name="Sun Y.H."/>
            <person name="Ni S.B."/>
            <person name="Chen W.B."/>
            <person name="Zhang X.C."/>
            <person name="Jiao Y.N."/>
            <person name="Eichler E.E."/>
            <person name="Li G.H."/>
            <person name="Liu X."/>
            <person name="Gao L.Z."/>
        </authorList>
    </citation>
    <scope>NUCLEOTIDE SEQUENCE [LARGE SCALE GENOMIC DNA]</scope>
    <source>
        <strain evidence="2">cv. GT1</strain>
        <tissue evidence="1">Leaf</tissue>
    </source>
</reference>
<proteinExistence type="predicted"/>
<sequence length="136" mass="14610">MAASILSYSGLRKMKGLGVLGYVHCHDSQAIGWRIVNGFKDLKVLNGPCDMPIPMEMGQCSDGHKKCPFSNNGEEDEANALALLKSKKRPRIGLVQSSKKNMLVDVDVLASFKGVIYDSEHGISTTLAVGPSSQAC</sequence>
<gene>
    <name evidence="1" type="ORF">GH714_035273</name>
</gene>
<dbReference type="AlphaFoldDB" id="A0A6A6KC17"/>
<organism evidence="1 2">
    <name type="scientific">Hevea brasiliensis</name>
    <name type="common">Para rubber tree</name>
    <name type="synonym">Siphonia brasiliensis</name>
    <dbReference type="NCBI Taxonomy" id="3981"/>
    <lineage>
        <taxon>Eukaryota</taxon>
        <taxon>Viridiplantae</taxon>
        <taxon>Streptophyta</taxon>
        <taxon>Embryophyta</taxon>
        <taxon>Tracheophyta</taxon>
        <taxon>Spermatophyta</taxon>
        <taxon>Magnoliopsida</taxon>
        <taxon>eudicotyledons</taxon>
        <taxon>Gunneridae</taxon>
        <taxon>Pentapetalae</taxon>
        <taxon>rosids</taxon>
        <taxon>fabids</taxon>
        <taxon>Malpighiales</taxon>
        <taxon>Euphorbiaceae</taxon>
        <taxon>Crotonoideae</taxon>
        <taxon>Micrandreae</taxon>
        <taxon>Hevea</taxon>
    </lineage>
</organism>
<protein>
    <submittedName>
        <fullName evidence="1">Uncharacterized protein</fullName>
    </submittedName>
</protein>
<evidence type="ECO:0000313" key="2">
    <source>
        <dbReference type="Proteomes" id="UP000467840"/>
    </source>
</evidence>
<dbReference type="EMBL" id="JAAGAX010000018">
    <property type="protein sequence ID" value="KAF2285019.1"/>
    <property type="molecule type" value="Genomic_DNA"/>
</dbReference>
<keyword evidence="2" id="KW-1185">Reference proteome</keyword>